<evidence type="ECO:0000256" key="3">
    <source>
        <dbReference type="ARBA" id="ARBA00047645"/>
    </source>
</evidence>
<dbReference type="eggNOG" id="COG1254">
    <property type="taxonomic scope" value="Bacteria"/>
</dbReference>
<dbReference type="HOGENOM" id="CLU_141932_1_1_10"/>
<dbReference type="RefSeq" id="WP_015961190.1">
    <property type="nucleotide sequence ID" value="NC_008639.1"/>
</dbReference>
<dbReference type="NCBIfam" id="NF011017">
    <property type="entry name" value="PRK14445.1"/>
    <property type="match status" value="1"/>
</dbReference>
<dbReference type="Pfam" id="PF00708">
    <property type="entry name" value="Acylphosphatase"/>
    <property type="match status" value="1"/>
</dbReference>
<evidence type="ECO:0000259" key="6">
    <source>
        <dbReference type="PROSITE" id="PS51160"/>
    </source>
</evidence>
<dbReference type="SUPFAM" id="SSF54975">
    <property type="entry name" value="Acylphosphatase/BLUF domain-like"/>
    <property type="match status" value="1"/>
</dbReference>
<dbReference type="EC" id="3.6.1.7" evidence="2 4"/>
<evidence type="ECO:0000256" key="4">
    <source>
        <dbReference type="PROSITE-ProRule" id="PRU00520"/>
    </source>
</evidence>
<dbReference type="PROSITE" id="PS00151">
    <property type="entry name" value="ACYLPHOSPHATASE_2"/>
    <property type="match status" value="1"/>
</dbReference>
<dbReference type="InterPro" id="IPR017968">
    <property type="entry name" value="Acylphosphatase_CS"/>
</dbReference>
<sequence length="92" mass="10167">MPMERNVRLMVSGSVQSVGYRMFIHKAAGELNLSGWVRNLMDGSVEIEVQGSSGMIDELVKRAERGPGRSSVTKVMVEELSLDPLKKGFSIR</sequence>
<comment type="catalytic activity">
    <reaction evidence="3 4">
        <text>an acyl phosphate + H2O = a carboxylate + phosphate + H(+)</text>
        <dbReference type="Rhea" id="RHEA:14965"/>
        <dbReference type="ChEBI" id="CHEBI:15377"/>
        <dbReference type="ChEBI" id="CHEBI:15378"/>
        <dbReference type="ChEBI" id="CHEBI:29067"/>
        <dbReference type="ChEBI" id="CHEBI:43474"/>
        <dbReference type="ChEBI" id="CHEBI:59918"/>
        <dbReference type="EC" id="3.6.1.7"/>
    </reaction>
</comment>
<dbReference type="Proteomes" id="UP000008701">
    <property type="component" value="Chromosome"/>
</dbReference>
<dbReference type="PANTHER" id="PTHR47268:SF4">
    <property type="entry name" value="ACYLPHOSPHATASE"/>
    <property type="match status" value="1"/>
</dbReference>
<dbReference type="Gene3D" id="3.30.70.100">
    <property type="match status" value="1"/>
</dbReference>
<gene>
    <name evidence="7" type="ordered locus">Cpha266_2679</name>
</gene>
<name>A1BJT6_CHLPD</name>
<keyword evidence="4" id="KW-0378">Hydrolase</keyword>
<dbReference type="AlphaFoldDB" id="A1BJT6"/>
<dbReference type="PROSITE" id="PS51160">
    <property type="entry name" value="ACYLPHOSPHATASE_3"/>
    <property type="match status" value="1"/>
</dbReference>
<feature type="active site" evidence="4">
    <location>
        <position position="21"/>
    </location>
</feature>
<dbReference type="InterPro" id="IPR020456">
    <property type="entry name" value="Acylphosphatase"/>
</dbReference>
<comment type="similarity">
    <text evidence="1 5">Belongs to the acylphosphatase family.</text>
</comment>
<proteinExistence type="inferred from homology"/>
<keyword evidence="8" id="KW-1185">Reference proteome</keyword>
<protein>
    <recommendedName>
        <fullName evidence="2 4">acylphosphatase</fullName>
        <ecNumber evidence="2 4">3.6.1.7</ecNumber>
    </recommendedName>
</protein>
<evidence type="ECO:0000256" key="2">
    <source>
        <dbReference type="ARBA" id="ARBA00012150"/>
    </source>
</evidence>
<dbReference type="PANTHER" id="PTHR47268">
    <property type="entry name" value="ACYLPHOSPHATASE"/>
    <property type="match status" value="1"/>
</dbReference>
<accession>A1BJT6</accession>
<dbReference type="GO" id="GO:0003998">
    <property type="term" value="F:acylphosphatase activity"/>
    <property type="evidence" value="ECO:0007669"/>
    <property type="project" value="UniProtKB-EC"/>
</dbReference>
<dbReference type="EMBL" id="CP000492">
    <property type="protein sequence ID" value="ABL66663.1"/>
    <property type="molecule type" value="Genomic_DNA"/>
</dbReference>
<feature type="active site" evidence="4">
    <location>
        <position position="39"/>
    </location>
</feature>
<dbReference type="InterPro" id="IPR001792">
    <property type="entry name" value="Acylphosphatase-like_dom"/>
</dbReference>
<evidence type="ECO:0000313" key="7">
    <source>
        <dbReference type="EMBL" id="ABL66663.1"/>
    </source>
</evidence>
<feature type="domain" description="Acylphosphatase-like" evidence="6">
    <location>
        <begin position="6"/>
        <end position="92"/>
    </location>
</feature>
<evidence type="ECO:0000256" key="5">
    <source>
        <dbReference type="RuleBase" id="RU004168"/>
    </source>
</evidence>
<dbReference type="KEGG" id="cph:Cpha266_2679"/>
<dbReference type="InterPro" id="IPR036046">
    <property type="entry name" value="Acylphosphatase-like_dom_sf"/>
</dbReference>
<evidence type="ECO:0000256" key="1">
    <source>
        <dbReference type="ARBA" id="ARBA00005614"/>
    </source>
</evidence>
<reference evidence="7 8" key="1">
    <citation type="submission" date="2006-12" db="EMBL/GenBank/DDBJ databases">
        <title>Complete sequence of Chlorobium phaeobacteroides DSM 266.</title>
        <authorList>
            <consortium name="US DOE Joint Genome Institute"/>
            <person name="Copeland A."/>
            <person name="Lucas S."/>
            <person name="Lapidus A."/>
            <person name="Barry K."/>
            <person name="Detter J.C."/>
            <person name="Glavina del Rio T."/>
            <person name="Hammon N."/>
            <person name="Israni S."/>
            <person name="Pitluck S."/>
            <person name="Goltsman E."/>
            <person name="Schmutz J."/>
            <person name="Larimer F."/>
            <person name="Land M."/>
            <person name="Hauser L."/>
            <person name="Mikhailova N."/>
            <person name="Li T."/>
            <person name="Overmann J."/>
            <person name="Bryant D.A."/>
            <person name="Richardson P."/>
        </authorList>
    </citation>
    <scope>NUCLEOTIDE SEQUENCE [LARGE SCALE GENOMIC DNA]</scope>
    <source>
        <strain evidence="7 8">DSM 266</strain>
    </source>
</reference>
<evidence type="ECO:0000313" key="8">
    <source>
        <dbReference type="Proteomes" id="UP000008701"/>
    </source>
</evidence>
<organism evidence="7 8">
    <name type="scientific">Chlorobium phaeobacteroides (strain DSM 266 / SMG 266 / 2430)</name>
    <dbReference type="NCBI Taxonomy" id="290317"/>
    <lineage>
        <taxon>Bacteria</taxon>
        <taxon>Pseudomonadati</taxon>
        <taxon>Chlorobiota</taxon>
        <taxon>Chlorobiia</taxon>
        <taxon>Chlorobiales</taxon>
        <taxon>Chlorobiaceae</taxon>
        <taxon>Chlorobium/Pelodictyon group</taxon>
        <taxon>Chlorobium</taxon>
    </lineage>
</organism>
<dbReference type="STRING" id="290317.Cpha266_2679"/>